<dbReference type="AlphaFoldDB" id="A0A4Y2WFI7"/>
<sequence>MDIINSWLKCRRDANCSGIPQKNQMYLLDFTFETAKALSFSNQPAAPTKRGRPSGDRPAFPPPT</sequence>
<feature type="non-terminal residue" evidence="2">
    <location>
        <position position="64"/>
    </location>
</feature>
<dbReference type="Proteomes" id="UP000499080">
    <property type="component" value="Unassembled WGS sequence"/>
</dbReference>
<evidence type="ECO:0000256" key="1">
    <source>
        <dbReference type="SAM" id="MobiDB-lite"/>
    </source>
</evidence>
<proteinExistence type="predicted"/>
<organism evidence="2 3">
    <name type="scientific">Araneus ventricosus</name>
    <name type="common">Orbweaver spider</name>
    <name type="synonym">Epeira ventricosa</name>
    <dbReference type="NCBI Taxonomy" id="182803"/>
    <lineage>
        <taxon>Eukaryota</taxon>
        <taxon>Metazoa</taxon>
        <taxon>Ecdysozoa</taxon>
        <taxon>Arthropoda</taxon>
        <taxon>Chelicerata</taxon>
        <taxon>Arachnida</taxon>
        <taxon>Araneae</taxon>
        <taxon>Araneomorphae</taxon>
        <taxon>Entelegynae</taxon>
        <taxon>Araneoidea</taxon>
        <taxon>Araneidae</taxon>
        <taxon>Araneus</taxon>
    </lineage>
</organism>
<accession>A0A4Y2WFI7</accession>
<comment type="caution">
    <text evidence="2">The sequence shown here is derived from an EMBL/GenBank/DDBJ whole genome shotgun (WGS) entry which is preliminary data.</text>
</comment>
<evidence type="ECO:0000313" key="3">
    <source>
        <dbReference type="Proteomes" id="UP000499080"/>
    </source>
</evidence>
<feature type="region of interest" description="Disordered" evidence="1">
    <location>
        <begin position="41"/>
        <end position="64"/>
    </location>
</feature>
<keyword evidence="3" id="KW-1185">Reference proteome</keyword>
<reference evidence="2 3" key="1">
    <citation type="journal article" date="2019" name="Sci. Rep.">
        <title>Orb-weaving spider Araneus ventricosus genome elucidates the spidroin gene catalogue.</title>
        <authorList>
            <person name="Kono N."/>
            <person name="Nakamura H."/>
            <person name="Ohtoshi R."/>
            <person name="Moran D.A.P."/>
            <person name="Shinohara A."/>
            <person name="Yoshida Y."/>
            <person name="Fujiwara M."/>
            <person name="Mori M."/>
            <person name="Tomita M."/>
            <person name="Arakawa K."/>
        </authorList>
    </citation>
    <scope>NUCLEOTIDE SEQUENCE [LARGE SCALE GENOMIC DNA]</scope>
</reference>
<name>A0A4Y2WFI7_ARAVE</name>
<evidence type="ECO:0000313" key="2">
    <source>
        <dbReference type="EMBL" id="GBO34827.1"/>
    </source>
</evidence>
<protein>
    <submittedName>
        <fullName evidence="2">Uncharacterized protein</fullName>
    </submittedName>
</protein>
<dbReference type="EMBL" id="BGPR01058704">
    <property type="protein sequence ID" value="GBO34827.1"/>
    <property type="molecule type" value="Genomic_DNA"/>
</dbReference>
<gene>
    <name evidence="2" type="ORF">AVEN_95052_1</name>
</gene>